<proteinExistence type="predicted"/>
<comment type="caution">
    <text evidence="2">The sequence shown here is derived from an EMBL/GenBank/DDBJ whole genome shotgun (WGS) entry which is preliminary data.</text>
</comment>
<gene>
    <name evidence="2" type="ORF">EUA07_06640</name>
</gene>
<reference evidence="2 3" key="1">
    <citation type="submission" date="2019-01" db="EMBL/GenBank/DDBJ databases">
        <title>Novel species of Nocardioides.</title>
        <authorList>
            <person name="Liu Q."/>
            <person name="Xin Y.-H."/>
        </authorList>
    </citation>
    <scope>NUCLEOTIDE SEQUENCE [LARGE SCALE GENOMIC DNA]</scope>
    <source>
        <strain evidence="2 3">CGMCC 4.6875</strain>
    </source>
</reference>
<evidence type="ECO:0000313" key="3">
    <source>
        <dbReference type="Proteomes" id="UP000293291"/>
    </source>
</evidence>
<dbReference type="Proteomes" id="UP000293291">
    <property type="component" value="Unassembled WGS sequence"/>
</dbReference>
<name>A0A4V1RMR0_9ACTN</name>
<evidence type="ECO:0000313" key="2">
    <source>
        <dbReference type="EMBL" id="RYC03227.1"/>
    </source>
</evidence>
<accession>A0A4V1RMR0</accession>
<sequence>MTDALEPEDRIYRRLLPTHYVPDGNQERMRPSSAAFERRPHEAHASCYIDSLLVDNGLQPADVLDGQERLGLVRVGVDCLRDHDRDAAPDPDTDPDKPHKCDPAHGKLIEPTGVSKGELRRGWGRVAQDSRVEILKPPG</sequence>
<protein>
    <submittedName>
        <fullName evidence="2">Uncharacterized protein</fullName>
    </submittedName>
</protein>
<dbReference type="EMBL" id="SDWU01000006">
    <property type="protein sequence ID" value="RYC03227.1"/>
    <property type="molecule type" value="Genomic_DNA"/>
</dbReference>
<feature type="region of interest" description="Disordered" evidence="1">
    <location>
        <begin position="82"/>
        <end position="122"/>
    </location>
</feature>
<feature type="compositionally biased region" description="Basic and acidic residues" evidence="1">
    <location>
        <begin position="82"/>
        <end position="108"/>
    </location>
</feature>
<organism evidence="2 3">
    <name type="scientific">Nocardioides ganghwensis</name>
    <dbReference type="NCBI Taxonomy" id="252230"/>
    <lineage>
        <taxon>Bacteria</taxon>
        <taxon>Bacillati</taxon>
        <taxon>Actinomycetota</taxon>
        <taxon>Actinomycetes</taxon>
        <taxon>Propionibacteriales</taxon>
        <taxon>Nocardioidaceae</taxon>
        <taxon>Nocardioides</taxon>
    </lineage>
</organism>
<dbReference type="AlphaFoldDB" id="A0A4V1RMR0"/>
<keyword evidence="3" id="KW-1185">Reference proteome</keyword>
<evidence type="ECO:0000256" key="1">
    <source>
        <dbReference type="SAM" id="MobiDB-lite"/>
    </source>
</evidence>
<dbReference type="RefSeq" id="WP_129454218.1">
    <property type="nucleotide sequence ID" value="NZ_JACXYX010000009.1"/>
</dbReference>